<evidence type="ECO:0000259" key="2">
    <source>
        <dbReference type="PROSITE" id="PS51819"/>
    </source>
</evidence>
<keyword evidence="4" id="KW-1185">Reference proteome</keyword>
<accession>A0A512NER6</accession>
<dbReference type="PANTHER" id="PTHR36113">
    <property type="entry name" value="LYASE, PUTATIVE-RELATED-RELATED"/>
    <property type="match status" value="1"/>
</dbReference>
<gene>
    <name evidence="3" type="ORF">RSO01_46050</name>
</gene>
<dbReference type="Gene3D" id="3.10.180.10">
    <property type="entry name" value="2,3-Dihydroxybiphenyl 1,2-Dioxygenase, domain 1"/>
    <property type="match status" value="1"/>
</dbReference>
<dbReference type="RefSeq" id="WP_147151810.1">
    <property type="nucleotide sequence ID" value="NZ_BKAJ01000080.1"/>
</dbReference>
<dbReference type="PANTHER" id="PTHR36113:SF6">
    <property type="entry name" value="FOSFOMYCIN RESISTANCE PROTEIN FOSX"/>
    <property type="match status" value="1"/>
</dbReference>
<evidence type="ECO:0000313" key="4">
    <source>
        <dbReference type="Proteomes" id="UP000321058"/>
    </source>
</evidence>
<dbReference type="Pfam" id="PF00903">
    <property type="entry name" value="Glyoxalase"/>
    <property type="match status" value="1"/>
</dbReference>
<dbReference type="InterPro" id="IPR029068">
    <property type="entry name" value="Glyas_Bleomycin-R_OHBP_Dase"/>
</dbReference>
<evidence type="ECO:0000256" key="1">
    <source>
        <dbReference type="ARBA" id="ARBA00022723"/>
    </source>
</evidence>
<dbReference type="InterPro" id="IPR004360">
    <property type="entry name" value="Glyas_Fos-R_dOase_dom"/>
</dbReference>
<sequence>MIEINGMAHVILTVSQWDKARAFYAELLPFLGLTKVYDGNNFLYHVGGRTAVGIQRCAPEHEGQRFVASRIGLHHFCIRARSREDVDAVAAKLREMGAHIDRGPVAGDWAPGYYYIVFEDPDGIRLEVNFIPGKGLLVGDKPLSPSSDPDWNQDPTPRF</sequence>
<protein>
    <recommendedName>
        <fullName evidence="2">VOC domain-containing protein</fullName>
    </recommendedName>
</protein>
<dbReference type="InterPro" id="IPR051332">
    <property type="entry name" value="Fosfomycin_Res_Enzymes"/>
</dbReference>
<comment type="caution">
    <text evidence="3">The sequence shown here is derived from an EMBL/GenBank/DDBJ whole genome shotgun (WGS) entry which is preliminary data.</text>
</comment>
<dbReference type="PROSITE" id="PS51819">
    <property type="entry name" value="VOC"/>
    <property type="match status" value="1"/>
</dbReference>
<name>A0A512NER6_9HYPH</name>
<proteinExistence type="predicted"/>
<dbReference type="Proteomes" id="UP000321058">
    <property type="component" value="Unassembled WGS sequence"/>
</dbReference>
<dbReference type="CDD" id="cd06587">
    <property type="entry name" value="VOC"/>
    <property type="match status" value="1"/>
</dbReference>
<dbReference type="AlphaFoldDB" id="A0A512NER6"/>
<reference evidence="3 4" key="1">
    <citation type="submission" date="2019-07" db="EMBL/GenBank/DDBJ databases">
        <title>Whole genome shotgun sequence of Reyranella soli NBRC 108950.</title>
        <authorList>
            <person name="Hosoyama A."/>
            <person name="Uohara A."/>
            <person name="Ohji S."/>
            <person name="Ichikawa N."/>
        </authorList>
    </citation>
    <scope>NUCLEOTIDE SEQUENCE [LARGE SCALE GENOMIC DNA]</scope>
    <source>
        <strain evidence="3 4">NBRC 108950</strain>
    </source>
</reference>
<dbReference type="SUPFAM" id="SSF54593">
    <property type="entry name" value="Glyoxalase/Bleomycin resistance protein/Dihydroxybiphenyl dioxygenase"/>
    <property type="match status" value="1"/>
</dbReference>
<organism evidence="3 4">
    <name type="scientific">Reyranella soli</name>
    <dbReference type="NCBI Taxonomy" id="1230389"/>
    <lineage>
        <taxon>Bacteria</taxon>
        <taxon>Pseudomonadati</taxon>
        <taxon>Pseudomonadota</taxon>
        <taxon>Alphaproteobacteria</taxon>
        <taxon>Hyphomicrobiales</taxon>
        <taxon>Reyranellaceae</taxon>
        <taxon>Reyranella</taxon>
    </lineage>
</organism>
<dbReference type="OrthoDB" id="9807407at2"/>
<feature type="domain" description="VOC" evidence="2">
    <location>
        <begin position="6"/>
        <end position="131"/>
    </location>
</feature>
<evidence type="ECO:0000313" key="3">
    <source>
        <dbReference type="EMBL" id="GEP57439.1"/>
    </source>
</evidence>
<keyword evidence="1" id="KW-0479">Metal-binding</keyword>
<dbReference type="InterPro" id="IPR037523">
    <property type="entry name" value="VOC_core"/>
</dbReference>
<dbReference type="EMBL" id="BKAJ01000080">
    <property type="protein sequence ID" value="GEP57439.1"/>
    <property type="molecule type" value="Genomic_DNA"/>
</dbReference>
<dbReference type="GO" id="GO:0046872">
    <property type="term" value="F:metal ion binding"/>
    <property type="evidence" value="ECO:0007669"/>
    <property type="project" value="UniProtKB-KW"/>
</dbReference>